<accession>A0AAE1JXP3</accession>
<dbReference type="Pfam" id="PF02330">
    <property type="entry name" value="MAM33"/>
    <property type="match status" value="1"/>
</dbReference>
<protein>
    <recommendedName>
        <fullName evidence="3">Mitochondrial glycoprotein family protein</fullName>
    </recommendedName>
</protein>
<evidence type="ECO:0000313" key="1">
    <source>
        <dbReference type="EMBL" id="KAK4275954.1"/>
    </source>
</evidence>
<proteinExistence type="predicted"/>
<organism evidence="1 2">
    <name type="scientific">Acacia crassicarpa</name>
    <name type="common">northern wattle</name>
    <dbReference type="NCBI Taxonomy" id="499986"/>
    <lineage>
        <taxon>Eukaryota</taxon>
        <taxon>Viridiplantae</taxon>
        <taxon>Streptophyta</taxon>
        <taxon>Embryophyta</taxon>
        <taxon>Tracheophyta</taxon>
        <taxon>Spermatophyta</taxon>
        <taxon>Magnoliopsida</taxon>
        <taxon>eudicotyledons</taxon>
        <taxon>Gunneridae</taxon>
        <taxon>Pentapetalae</taxon>
        <taxon>rosids</taxon>
        <taxon>fabids</taxon>
        <taxon>Fabales</taxon>
        <taxon>Fabaceae</taxon>
        <taxon>Caesalpinioideae</taxon>
        <taxon>mimosoid clade</taxon>
        <taxon>Acacieae</taxon>
        <taxon>Acacia</taxon>
    </lineage>
</organism>
<dbReference type="InterPro" id="IPR003428">
    <property type="entry name" value="MAM33"/>
</dbReference>
<reference evidence="1" key="1">
    <citation type="submission" date="2023-10" db="EMBL/GenBank/DDBJ databases">
        <title>Chromosome-level genome of the transformable northern wattle, Acacia crassicarpa.</title>
        <authorList>
            <person name="Massaro I."/>
            <person name="Sinha N.R."/>
            <person name="Poethig S."/>
            <person name="Leichty A.R."/>
        </authorList>
    </citation>
    <scope>NUCLEOTIDE SEQUENCE</scope>
    <source>
        <strain evidence="1">Acra3RX</strain>
        <tissue evidence="1">Leaf</tissue>
    </source>
</reference>
<dbReference type="InterPro" id="IPR036561">
    <property type="entry name" value="MAM33_sf"/>
</dbReference>
<evidence type="ECO:0000313" key="2">
    <source>
        <dbReference type="Proteomes" id="UP001293593"/>
    </source>
</evidence>
<dbReference type="EMBL" id="JAWXYG010000004">
    <property type="protein sequence ID" value="KAK4275954.1"/>
    <property type="molecule type" value="Genomic_DNA"/>
</dbReference>
<sequence length="245" mass="28227">MGILMARLLRIAQRKLYASVPSIRTRAHEVLCCIHSFNVISTSLHQTRPYGAQATAKSPFESNILRILRNEIEFQSEYAPPEQPLTRFNSFTVQDRPGEQWITMKGRFGGTEEIKIEATMFDGYSQVPKLGDDSSGANVSLHISLLVDISKEEFGSKLEFVCSAWRESLEIQRVYILRHDRMQAMPYTGPDFRTLNADAQEKFLEYLKTRGINNELCIFLHHYMANKERIELLRYLGNVKSFVEN</sequence>
<evidence type="ECO:0008006" key="3">
    <source>
        <dbReference type="Google" id="ProtNLM"/>
    </source>
</evidence>
<name>A0AAE1JXP3_9FABA</name>
<dbReference type="FunFam" id="3.10.280.10:FF:000003">
    <property type="entry name" value="Mitochondrial glycoprotein"/>
    <property type="match status" value="1"/>
</dbReference>
<dbReference type="AlphaFoldDB" id="A0AAE1JXP3"/>
<dbReference type="GO" id="GO:0005759">
    <property type="term" value="C:mitochondrial matrix"/>
    <property type="evidence" value="ECO:0007669"/>
    <property type="project" value="InterPro"/>
</dbReference>
<dbReference type="SUPFAM" id="SSF54529">
    <property type="entry name" value="Mitochondrial glycoprotein MAM33-like"/>
    <property type="match status" value="1"/>
</dbReference>
<gene>
    <name evidence="1" type="ORF">QN277_018963</name>
</gene>
<dbReference type="Proteomes" id="UP001293593">
    <property type="component" value="Unassembled WGS sequence"/>
</dbReference>
<comment type="caution">
    <text evidence="1">The sequence shown here is derived from an EMBL/GenBank/DDBJ whole genome shotgun (WGS) entry which is preliminary data.</text>
</comment>
<dbReference type="PANTHER" id="PTHR10826">
    <property type="entry name" value="COMPLEMENT COMPONENT 1"/>
    <property type="match status" value="1"/>
</dbReference>
<dbReference type="PANTHER" id="PTHR10826:SF14">
    <property type="entry name" value="MITOCHONDRIAL GLYCOPROTEIN FAMILY PROTEIN"/>
    <property type="match status" value="1"/>
</dbReference>
<keyword evidence="2" id="KW-1185">Reference proteome</keyword>
<dbReference type="Gene3D" id="3.10.280.10">
    <property type="entry name" value="Mitochondrial glycoprotein"/>
    <property type="match status" value="1"/>
</dbReference>